<feature type="domain" description="Carrier" evidence="9">
    <location>
        <begin position="1442"/>
        <end position="1517"/>
    </location>
</feature>
<dbReference type="InterPro" id="IPR020841">
    <property type="entry name" value="PKS_Beta-ketoAc_synthase_dom"/>
</dbReference>
<dbReference type="InterPro" id="IPR009081">
    <property type="entry name" value="PP-bd_ACP"/>
</dbReference>
<dbReference type="FunFam" id="3.40.47.10:FF:000019">
    <property type="entry name" value="Polyketide synthase type I"/>
    <property type="match status" value="1"/>
</dbReference>
<dbReference type="Pfam" id="PF00698">
    <property type="entry name" value="Acyl_transf_1"/>
    <property type="match status" value="1"/>
</dbReference>
<dbReference type="CDD" id="cd00833">
    <property type="entry name" value="PKS"/>
    <property type="match status" value="1"/>
</dbReference>
<keyword evidence="7" id="KW-0012">Acyltransferase</keyword>
<dbReference type="InterPro" id="IPR015083">
    <property type="entry name" value="NorB/c/GfsB-D-like_docking"/>
</dbReference>
<dbReference type="SUPFAM" id="SSF52151">
    <property type="entry name" value="FabD/lysophospholipase-like"/>
    <property type="match status" value="1"/>
</dbReference>
<dbReference type="InterPro" id="IPR016039">
    <property type="entry name" value="Thiolase-like"/>
</dbReference>
<dbReference type="InterPro" id="IPR057326">
    <property type="entry name" value="KR_dom"/>
</dbReference>
<dbReference type="PROSITE" id="PS52004">
    <property type="entry name" value="KS3_2"/>
    <property type="match status" value="1"/>
</dbReference>
<dbReference type="Pfam" id="PF22953">
    <property type="entry name" value="SpnB_Rossmann"/>
    <property type="match status" value="1"/>
</dbReference>
<dbReference type="PANTHER" id="PTHR43775">
    <property type="entry name" value="FATTY ACID SYNTHASE"/>
    <property type="match status" value="1"/>
</dbReference>
<dbReference type="InterPro" id="IPR016036">
    <property type="entry name" value="Malonyl_transacylase_ACP-bd"/>
</dbReference>
<dbReference type="GO" id="GO:0004312">
    <property type="term" value="F:fatty acid synthase activity"/>
    <property type="evidence" value="ECO:0007669"/>
    <property type="project" value="TreeGrafter"/>
</dbReference>
<dbReference type="SUPFAM" id="SSF47336">
    <property type="entry name" value="ACP-like"/>
    <property type="match status" value="1"/>
</dbReference>
<evidence type="ECO:0000313" key="11">
    <source>
        <dbReference type="EMBL" id="BAH02271.1"/>
    </source>
</evidence>
<dbReference type="SMART" id="SM00827">
    <property type="entry name" value="PKS_AT"/>
    <property type="match status" value="1"/>
</dbReference>
<evidence type="ECO:0000256" key="5">
    <source>
        <dbReference type="ARBA" id="ARBA00023194"/>
    </source>
</evidence>
<feature type="domain" description="Ketosynthase family 3 (KS3)" evidence="10">
    <location>
        <begin position="54"/>
        <end position="480"/>
    </location>
</feature>
<dbReference type="InterPro" id="IPR050091">
    <property type="entry name" value="PKS_NRPS_Biosynth_Enz"/>
</dbReference>
<dbReference type="InterPro" id="IPR029058">
    <property type="entry name" value="AB_hydrolase_fold"/>
</dbReference>
<accession>B6ZIR5</accession>
<dbReference type="PROSITE" id="PS00012">
    <property type="entry name" value="PHOSPHOPANTETHEINE"/>
    <property type="match status" value="1"/>
</dbReference>
<dbReference type="InterPro" id="IPR036736">
    <property type="entry name" value="ACP-like_sf"/>
</dbReference>
<evidence type="ECO:0000256" key="7">
    <source>
        <dbReference type="ARBA" id="ARBA00023315"/>
    </source>
</evidence>
<dbReference type="InterPro" id="IPR032821">
    <property type="entry name" value="PKS_assoc"/>
</dbReference>
<evidence type="ECO:0000259" key="9">
    <source>
        <dbReference type="PROSITE" id="PS50075"/>
    </source>
</evidence>
<dbReference type="Gene3D" id="3.40.47.10">
    <property type="match status" value="1"/>
</dbReference>
<dbReference type="InterPro" id="IPR036299">
    <property type="entry name" value="Polyketide_synth_docking_sf"/>
</dbReference>
<dbReference type="InterPro" id="IPR001031">
    <property type="entry name" value="Thioesterase"/>
</dbReference>
<dbReference type="Gene3D" id="1.10.1200.10">
    <property type="entry name" value="ACP-like"/>
    <property type="match status" value="1"/>
</dbReference>
<reference evidence="11" key="1">
    <citation type="journal article" date="2008" name="Biosci. Biotechnol. Biochem.">
        <title>Organization of the biosynthetic gene cluster for the polyketide antitumor macrolide, pladienolide, in Streptomyces platensis Mer-11107.</title>
        <authorList>
            <person name="Machida K."/>
            <person name="Arisawa A."/>
            <person name="Takeda S."/>
            <person name="Tsuchida T."/>
            <person name="Aritoku Y."/>
            <person name="Yoshida M."/>
            <person name="Ikeda H."/>
        </authorList>
    </citation>
    <scope>NUCLEOTIDE SEQUENCE</scope>
    <source>
        <strain evidence="11">Mer-11107</strain>
    </source>
</reference>
<dbReference type="GO" id="GO:0033068">
    <property type="term" value="P:macrolide biosynthetic process"/>
    <property type="evidence" value="ECO:0007669"/>
    <property type="project" value="UniProtKB-ARBA"/>
</dbReference>
<dbReference type="Pfam" id="PF08990">
    <property type="entry name" value="Docking"/>
    <property type="match status" value="1"/>
</dbReference>
<dbReference type="InterPro" id="IPR018201">
    <property type="entry name" value="Ketoacyl_synth_AS"/>
</dbReference>
<evidence type="ECO:0000259" key="10">
    <source>
        <dbReference type="PROSITE" id="PS52004"/>
    </source>
</evidence>
<evidence type="ECO:0000256" key="6">
    <source>
        <dbReference type="ARBA" id="ARBA00023268"/>
    </source>
</evidence>
<dbReference type="InterPro" id="IPR014043">
    <property type="entry name" value="Acyl_transferase_dom"/>
</dbReference>
<dbReference type="InterPro" id="IPR055123">
    <property type="entry name" value="SpnB-like_Rossmann"/>
</dbReference>
<dbReference type="Gene3D" id="3.40.50.720">
    <property type="entry name" value="NAD(P)-binding Rossmann-like Domain"/>
    <property type="match status" value="1"/>
</dbReference>
<name>B6ZIR5_STRPT</name>
<dbReference type="GO" id="GO:0004315">
    <property type="term" value="F:3-oxoacyl-[acyl-carrier-protein] synthase activity"/>
    <property type="evidence" value="ECO:0007669"/>
    <property type="project" value="InterPro"/>
</dbReference>
<keyword evidence="3" id="KW-0597">Phosphoprotein</keyword>
<keyword evidence="2" id="KW-0596">Phosphopantetheine</keyword>
<dbReference type="Gene3D" id="3.40.50.1820">
    <property type="entry name" value="alpha/beta hydrolase"/>
    <property type="match status" value="1"/>
</dbReference>
<dbReference type="SMART" id="SM00825">
    <property type="entry name" value="PKS_KS"/>
    <property type="match status" value="1"/>
</dbReference>
<dbReference type="PROSITE" id="PS00606">
    <property type="entry name" value="KS3_1"/>
    <property type="match status" value="1"/>
</dbReference>
<keyword evidence="5" id="KW-0045">Antibiotic biosynthesis</keyword>
<dbReference type="PANTHER" id="PTHR43775:SF51">
    <property type="entry name" value="INACTIVE PHENOLPHTHIOCEROL SYNTHESIS POLYKETIDE SYNTHASE TYPE I PKS1-RELATED"/>
    <property type="match status" value="1"/>
</dbReference>
<dbReference type="InterPro" id="IPR020802">
    <property type="entry name" value="TesA-like"/>
</dbReference>
<dbReference type="SUPFAM" id="SSF101173">
    <property type="entry name" value="Docking domain B of the erythromycin polyketide synthase (DEBS)"/>
    <property type="match status" value="1"/>
</dbReference>
<keyword evidence="6" id="KW-0511">Multifunctional enzyme</keyword>
<dbReference type="InterPro" id="IPR020806">
    <property type="entry name" value="PKS_PP-bd"/>
</dbReference>
<dbReference type="FunFam" id="1.10.1200.10:FF:000007">
    <property type="entry name" value="Probable polyketide synthase pks17"/>
    <property type="match status" value="1"/>
</dbReference>
<dbReference type="Pfam" id="PF00550">
    <property type="entry name" value="PP-binding"/>
    <property type="match status" value="1"/>
</dbReference>
<dbReference type="Gene3D" id="3.40.366.10">
    <property type="entry name" value="Malonyl-Coenzyme A Acyl Carrier Protein, domain 2"/>
    <property type="match status" value="1"/>
</dbReference>
<dbReference type="FunFam" id="3.40.366.10:FF:000002">
    <property type="entry name" value="Probable polyketide synthase 2"/>
    <property type="match status" value="1"/>
</dbReference>
<dbReference type="SMART" id="SM00822">
    <property type="entry name" value="PKS_KR"/>
    <property type="match status" value="1"/>
</dbReference>
<dbReference type="SMART" id="SM00824">
    <property type="entry name" value="PKS_TE"/>
    <property type="match status" value="1"/>
</dbReference>
<evidence type="ECO:0000256" key="1">
    <source>
        <dbReference type="ARBA" id="ARBA00001957"/>
    </source>
</evidence>
<dbReference type="Pfam" id="PF02801">
    <property type="entry name" value="Ketoacyl-synt_C"/>
    <property type="match status" value="1"/>
</dbReference>
<sequence>MSQHDDASDALRTGDVPMTQFPTNEDKLRDYLKRAVTDLHHTREQLAAAEAKNREPLAIVSMSCRFPGGVRSPEALWQLVRAGEDVISSFPTDRGWDLDGLYNPDPGNSGTTYVREGGFLSDATEFDPAVFGISPREALGMDPQQRLMLETSWEAFERAGIGPASARGSRTGVFIGASAQGYSLLFQNSREEAEGLLATGDSASVISGRVSYTFGLEGPAVTLDTACSSSLVALHLAVRSVRQGECSMALVGGVSVMCTPAIFIEFSRQRGLAADGRCKPFAAAADGTSWGEGAGVVLIERLEDARRNGHPVLAVIRGSAINQDGASNGLTAPHGPSQRRLIQQALADAQLSPGQIDMVEAHGTGTSLGDPIEAQALLETYGANRPADRPLWLGSVKSNIGHTQAAAGLASVIKTVQALRHAHLARTLHVDRPTPRVDWSSGGVELLADDQPWPETGQPRRAAVSSFGVSGTNAHVVLEQAPASENPPLRRPGGDRVAARRVLPLVISGKTPEALRAQAGNLVSHVREHPDLRLEDLGYSLATTRSALGHRAVVVADTPDGFLRGCEAVERGETPASVDRGVVRGRGTTAFLFTGQGAQRVGMGRQLYAAIPAFARFLDEACSHLDRFTKQPLRDVLFAAEGSAEAALLDRTGFAQPALFALEVALFRTLESWGVTPDYLAGHSIGELAAAHVAGVLSLGDATRLVTARGNLMEQLPAGGGMLALQASEAGVLPLLDGADGLVSVAAVNSPRSTVVAGDSDALAALAGQARSQGIKARHLTVSHAFHSPLMDPVLDAYRETAEQLSYHPPRIPIISTVTGRSVTTEMSEPGYWVRHAREAVRFTDAVATLRQHGTTAYLELGPDAVLTAMTREHLAGDGTSGKESTFAAVMRRNRPEPEVLTSAVSQLFARGTRVDWRAVFADVDGQVVQLPTYAFQRSRYWPQASLTRPAGGASATSLFHLRWVPVTAQDTAPADDWALLGGADALPGQGFADLASLGETIDGGSAAPRTVCVPLLPPADGAQDSAATHDAAHRALALAQAWLADDRFTSSRLVFLTRGAVAVTDEEYPEDSVDAFAYASVWGLLRSAQTENPGRFGLVDLDPDADPDAAGQRCPVPAAALDGDEPQLAMRRGVVHAPRLTRVTAAPKDPDRAPAGFDHGGTVLITGATGGLGPLLARHLVVEHGVRHLLLTSRRGAAASGAQALLDELADLGAEATVVSCDLADREAVAGLLAQVPPARPLTAVVHAAGVLDDGVIPSLSPERVDGVLRPKADGALHLHELTKDLDLAHFILFSSTAGVLGSAGQGNYAAANTFLDALAQHRRAAGLAAVSLAWGTWEPSGGMTGGLTRADLERMTKGGMPPLSPRDGLALFDAAIASGRALVVPAVLDLDLLRSRIGTNVPALLRGLIEPRPVEPSAPGEAAEALALRMASCSAAERTGVLLDLVRADAATVLGHDGPHAIDPERGLLEAGFDSLTTLELRNRLAEATGLAVPAGYLYEYPTPNLLAEHLAAALAESPQSGAATGADGPAEPLSVLFQQAYDLGKVTEGMTLLRSASALRPTYDTPSDLSELPQPTRLARGPERATLLCFSAIVALAGSHQYSRFASSFREERDVSVLYAPGFFAGELLPTSLETVIDTQVETVRQQAADGPVVLVGASSGGWLAHAAAARLEALGTPPAAVVLLDTYLPDDQFLARDQDRFIGGVFDRQDRFSIREDVSLSAMGWYLHLFDGWKPTAISVPELLVRASEPLPSPSGRPPRAADWRTSWHVAQHSVEVPGDHFTMLEEFNDATADAVRRWLLDID</sequence>
<evidence type="ECO:0000256" key="2">
    <source>
        <dbReference type="ARBA" id="ARBA00022450"/>
    </source>
</evidence>
<dbReference type="CDD" id="cd08956">
    <property type="entry name" value="KR_3_FAS_SDR_x"/>
    <property type="match status" value="1"/>
</dbReference>
<evidence type="ECO:0000256" key="3">
    <source>
        <dbReference type="ARBA" id="ARBA00022553"/>
    </source>
</evidence>
<dbReference type="GO" id="GO:0006633">
    <property type="term" value="P:fatty acid biosynthetic process"/>
    <property type="evidence" value="ECO:0007669"/>
    <property type="project" value="InterPro"/>
</dbReference>
<dbReference type="SUPFAM" id="SSF53474">
    <property type="entry name" value="alpha/beta-Hydrolases"/>
    <property type="match status" value="1"/>
</dbReference>
<dbReference type="Pfam" id="PF08659">
    <property type="entry name" value="KR"/>
    <property type="match status" value="1"/>
</dbReference>
<dbReference type="GO" id="GO:0031177">
    <property type="term" value="F:phosphopantetheine binding"/>
    <property type="evidence" value="ECO:0007669"/>
    <property type="project" value="InterPro"/>
</dbReference>
<dbReference type="InterPro" id="IPR001227">
    <property type="entry name" value="Ac_transferase_dom_sf"/>
</dbReference>
<feature type="region of interest" description="Disordered" evidence="8">
    <location>
        <begin position="1"/>
        <end position="22"/>
    </location>
</feature>
<dbReference type="Pfam" id="PF00975">
    <property type="entry name" value="Thioesterase"/>
    <property type="match status" value="1"/>
</dbReference>
<dbReference type="Pfam" id="PF00109">
    <property type="entry name" value="ketoacyl-synt"/>
    <property type="match status" value="1"/>
</dbReference>
<dbReference type="PROSITE" id="PS50075">
    <property type="entry name" value="CARRIER"/>
    <property type="match status" value="1"/>
</dbReference>
<protein>
    <submittedName>
        <fullName evidence="11">Polyketide synthase</fullName>
    </submittedName>
</protein>
<gene>
    <name evidence="11" type="primary">pldAIV</name>
</gene>
<keyword evidence="4" id="KW-0808">Transferase</keyword>
<dbReference type="SUPFAM" id="SSF53901">
    <property type="entry name" value="Thiolase-like"/>
    <property type="match status" value="1"/>
</dbReference>
<dbReference type="InterPro" id="IPR014030">
    <property type="entry name" value="Ketoacyl_synth_N"/>
</dbReference>
<dbReference type="Gene3D" id="3.30.70.3290">
    <property type="match status" value="1"/>
</dbReference>
<evidence type="ECO:0000256" key="8">
    <source>
        <dbReference type="SAM" id="MobiDB-lite"/>
    </source>
</evidence>
<dbReference type="InterPro" id="IPR013968">
    <property type="entry name" value="PKS_KR"/>
</dbReference>
<dbReference type="EMBL" id="AB435553">
    <property type="protein sequence ID" value="BAH02271.1"/>
    <property type="molecule type" value="Genomic_DNA"/>
</dbReference>
<proteinExistence type="predicted"/>
<dbReference type="SUPFAM" id="SSF55048">
    <property type="entry name" value="Probable ACP-binding domain of malonyl-CoA ACP transacylase"/>
    <property type="match status" value="1"/>
</dbReference>
<dbReference type="InterPro" id="IPR036291">
    <property type="entry name" value="NAD(P)-bd_dom_sf"/>
</dbReference>
<dbReference type="InterPro" id="IPR006162">
    <property type="entry name" value="Ppantetheine_attach_site"/>
</dbReference>
<dbReference type="SMART" id="SM00823">
    <property type="entry name" value="PKS_PP"/>
    <property type="match status" value="1"/>
</dbReference>
<evidence type="ECO:0000256" key="4">
    <source>
        <dbReference type="ARBA" id="ARBA00022679"/>
    </source>
</evidence>
<comment type="cofactor">
    <cofactor evidence="1">
        <name>pantetheine 4'-phosphate</name>
        <dbReference type="ChEBI" id="CHEBI:47942"/>
    </cofactor>
</comment>
<dbReference type="InterPro" id="IPR014031">
    <property type="entry name" value="Ketoacyl_synth_C"/>
</dbReference>
<organism evidence="11">
    <name type="scientific">Streptomyces platensis</name>
    <dbReference type="NCBI Taxonomy" id="58346"/>
    <lineage>
        <taxon>Bacteria</taxon>
        <taxon>Bacillati</taxon>
        <taxon>Actinomycetota</taxon>
        <taxon>Actinomycetes</taxon>
        <taxon>Kitasatosporales</taxon>
        <taxon>Streptomycetaceae</taxon>
        <taxon>Streptomyces</taxon>
    </lineage>
</organism>
<dbReference type="SUPFAM" id="SSF51735">
    <property type="entry name" value="NAD(P)-binding Rossmann-fold domains"/>
    <property type="match status" value="2"/>
</dbReference>
<dbReference type="InterPro" id="IPR016035">
    <property type="entry name" value="Acyl_Trfase/lysoPLipase"/>
</dbReference>
<dbReference type="Pfam" id="PF16197">
    <property type="entry name" value="KAsynt_C_assoc"/>
    <property type="match status" value="1"/>
</dbReference>